<dbReference type="InterPro" id="IPR039537">
    <property type="entry name" value="Retrotran_Ty1/copia-like"/>
</dbReference>
<sequence length="788" mass="90399">MKLITDVLFVPDIKQNLLNVGQLLDKNYTIEFKDRTCETYDHLGVKLPSIRMQNRSFNLDFKDHEVEANSCLWHKRFDQTNYDALRLLEKREMVSDLPIINVPSVVCGVCQLGKRSRTPFPVDQAWRANEKLQLVHTDVCGPMSISSYGGSKYFLLFIDDFTRYCWVYFLKSKSEVFAMFLKFKAEAENQSGHLMKILRLQTKAIDGKTPYKAWKGVKPSVAHLKVFGSVCYAYVPDVKKDKLDQKSEIGIFVGYSSVLKGYRILNPNTEKFCVSRSVNFDEDNAWNWETISVDFFNQSAHSKNINQEDASSQEERSDDENNAIRHTRSLQDICSRCTVTTLEPVDVTEAMESPLWKTAMEDELNMIDQNDTWSFDDRPENHQVIGTKCVFKLKLNPEGSINKHKARLVVKGYSQQQGIDFTETFAPVARFDTIRFLLAIAAHKDANDKVYLLKNALYGLKQAPRAWYSKIDSYLLDLDFQRSINEATLYVKRVFAQILIVSIYVDDILVIGSDSNSLDEFKRQMHEMFEMNDPWLMCYLLGMEVTQTTKGTFISQKKYAAEILKKFSMEKYKVVSTPAVQGQKLQKNDGTGSVDLSIFRSIIGSLLYLSVTRPDIMYATSVLSRFMNMPTESHLKAAKRILRFMNMPTESHLKAAKRILSSEKQGSVAQSTVEAEYTAASIVVIQALWLRKILDDLKFKQSCATEILCDNKSAVAMVKNPVFHGKSKHIKIKYHAIREAEREGKVLLLYCPTEEQVDDIFTKGLHKNRFEKLRNKLGVVHSFCIKEE</sequence>
<dbReference type="Pfam" id="PF25597">
    <property type="entry name" value="SH3_retrovirus"/>
    <property type="match status" value="1"/>
</dbReference>
<dbReference type="AlphaFoldDB" id="A0AAW2XCA1"/>
<accession>A0AAW2XCA1</accession>
<dbReference type="CDD" id="cd09272">
    <property type="entry name" value="RNase_HI_RT_Ty1"/>
    <property type="match status" value="1"/>
</dbReference>
<dbReference type="SUPFAM" id="SSF53098">
    <property type="entry name" value="Ribonuclease H-like"/>
    <property type="match status" value="1"/>
</dbReference>
<reference evidence="6" key="2">
    <citation type="journal article" date="2024" name="Plant">
        <title>Genomic evolution and insights into agronomic trait innovations of Sesamum species.</title>
        <authorList>
            <person name="Miao H."/>
            <person name="Wang L."/>
            <person name="Qu L."/>
            <person name="Liu H."/>
            <person name="Sun Y."/>
            <person name="Le M."/>
            <person name="Wang Q."/>
            <person name="Wei S."/>
            <person name="Zheng Y."/>
            <person name="Lin W."/>
            <person name="Duan Y."/>
            <person name="Cao H."/>
            <person name="Xiong S."/>
            <person name="Wang X."/>
            <person name="Wei L."/>
            <person name="Li C."/>
            <person name="Ma Q."/>
            <person name="Ju M."/>
            <person name="Zhao R."/>
            <person name="Li G."/>
            <person name="Mu C."/>
            <person name="Tian Q."/>
            <person name="Mei H."/>
            <person name="Zhang T."/>
            <person name="Gao T."/>
            <person name="Zhang H."/>
        </authorList>
    </citation>
    <scope>NUCLEOTIDE SEQUENCE</scope>
    <source>
        <strain evidence="6">KEN1</strain>
    </source>
</reference>
<dbReference type="InterPro" id="IPR057670">
    <property type="entry name" value="SH3_retrovirus"/>
</dbReference>
<name>A0AAW2XCA1_9LAMI</name>
<dbReference type="EMBL" id="JACGWN010000004">
    <property type="protein sequence ID" value="KAL0451419.1"/>
    <property type="molecule type" value="Genomic_DNA"/>
</dbReference>
<dbReference type="GO" id="GO:0003676">
    <property type="term" value="F:nucleic acid binding"/>
    <property type="evidence" value="ECO:0007669"/>
    <property type="project" value="InterPro"/>
</dbReference>
<dbReference type="GO" id="GO:0046872">
    <property type="term" value="F:metal ion binding"/>
    <property type="evidence" value="ECO:0007669"/>
    <property type="project" value="UniProtKB-KW"/>
</dbReference>
<evidence type="ECO:0000259" key="5">
    <source>
        <dbReference type="Pfam" id="PF25597"/>
    </source>
</evidence>
<evidence type="ECO:0000256" key="3">
    <source>
        <dbReference type="SAM" id="MobiDB-lite"/>
    </source>
</evidence>
<evidence type="ECO:0000256" key="1">
    <source>
        <dbReference type="ARBA" id="ARBA00022723"/>
    </source>
</evidence>
<dbReference type="SUPFAM" id="SSF56672">
    <property type="entry name" value="DNA/RNA polymerases"/>
    <property type="match status" value="1"/>
</dbReference>
<keyword evidence="1" id="KW-0479">Metal-binding</keyword>
<evidence type="ECO:0000259" key="4">
    <source>
        <dbReference type="Pfam" id="PF07727"/>
    </source>
</evidence>
<dbReference type="Pfam" id="PF07727">
    <property type="entry name" value="RVT_2"/>
    <property type="match status" value="2"/>
</dbReference>
<evidence type="ECO:0000256" key="2">
    <source>
        <dbReference type="ARBA" id="ARBA00022801"/>
    </source>
</evidence>
<comment type="caution">
    <text evidence="6">The sequence shown here is derived from an EMBL/GenBank/DDBJ whole genome shotgun (WGS) entry which is preliminary data.</text>
</comment>
<feature type="region of interest" description="Disordered" evidence="3">
    <location>
        <begin position="304"/>
        <end position="323"/>
    </location>
</feature>
<keyword evidence="2" id="KW-0378">Hydrolase</keyword>
<protein>
    <submittedName>
        <fullName evidence="6">Retrovirus-related Pol polyprotein from transposon RE1</fullName>
    </submittedName>
</protein>
<dbReference type="Gene3D" id="3.30.420.10">
    <property type="entry name" value="Ribonuclease H-like superfamily/Ribonuclease H"/>
    <property type="match status" value="1"/>
</dbReference>
<dbReference type="InterPro" id="IPR036397">
    <property type="entry name" value="RNaseH_sf"/>
</dbReference>
<evidence type="ECO:0000313" key="6">
    <source>
        <dbReference type="EMBL" id="KAL0451419.1"/>
    </source>
</evidence>
<dbReference type="PANTHER" id="PTHR42648">
    <property type="entry name" value="TRANSPOSASE, PUTATIVE-RELATED"/>
    <property type="match status" value="1"/>
</dbReference>
<feature type="domain" description="Reverse transcriptase Ty1/copia-type" evidence="4">
    <location>
        <begin position="446"/>
        <end position="580"/>
    </location>
</feature>
<proteinExistence type="predicted"/>
<organism evidence="6">
    <name type="scientific">Sesamum latifolium</name>
    <dbReference type="NCBI Taxonomy" id="2727402"/>
    <lineage>
        <taxon>Eukaryota</taxon>
        <taxon>Viridiplantae</taxon>
        <taxon>Streptophyta</taxon>
        <taxon>Embryophyta</taxon>
        <taxon>Tracheophyta</taxon>
        <taxon>Spermatophyta</taxon>
        <taxon>Magnoliopsida</taxon>
        <taxon>eudicotyledons</taxon>
        <taxon>Gunneridae</taxon>
        <taxon>Pentapetalae</taxon>
        <taxon>asterids</taxon>
        <taxon>lamiids</taxon>
        <taxon>Lamiales</taxon>
        <taxon>Pedaliaceae</taxon>
        <taxon>Sesamum</taxon>
    </lineage>
</organism>
<dbReference type="InterPro" id="IPR013103">
    <property type="entry name" value="RVT_2"/>
</dbReference>
<dbReference type="InterPro" id="IPR012337">
    <property type="entry name" value="RNaseH-like_sf"/>
</dbReference>
<feature type="domain" description="Retroviral polymerase SH3-like" evidence="5">
    <location>
        <begin position="229"/>
        <end position="291"/>
    </location>
</feature>
<dbReference type="PANTHER" id="PTHR42648:SF18">
    <property type="entry name" value="RETROTRANSPOSON, UNCLASSIFIED-LIKE PROTEIN"/>
    <property type="match status" value="1"/>
</dbReference>
<dbReference type="GO" id="GO:0016787">
    <property type="term" value="F:hydrolase activity"/>
    <property type="evidence" value="ECO:0007669"/>
    <property type="project" value="UniProtKB-KW"/>
</dbReference>
<reference evidence="6" key="1">
    <citation type="submission" date="2020-06" db="EMBL/GenBank/DDBJ databases">
        <authorList>
            <person name="Li T."/>
            <person name="Hu X."/>
            <person name="Zhang T."/>
            <person name="Song X."/>
            <person name="Zhang H."/>
            <person name="Dai N."/>
            <person name="Sheng W."/>
            <person name="Hou X."/>
            <person name="Wei L."/>
        </authorList>
    </citation>
    <scope>NUCLEOTIDE SEQUENCE</scope>
    <source>
        <strain evidence="6">KEN1</strain>
        <tissue evidence="6">Leaf</tissue>
    </source>
</reference>
<dbReference type="InterPro" id="IPR043502">
    <property type="entry name" value="DNA/RNA_pol_sf"/>
</dbReference>
<gene>
    <name evidence="6" type="ORF">Slati_1120000</name>
</gene>
<feature type="domain" description="Reverse transcriptase Ty1/copia-type" evidence="4">
    <location>
        <begin position="370"/>
        <end position="445"/>
    </location>
</feature>